<dbReference type="GO" id="GO:0032259">
    <property type="term" value="P:methylation"/>
    <property type="evidence" value="ECO:0007669"/>
    <property type="project" value="UniProtKB-KW"/>
</dbReference>
<proteinExistence type="predicted"/>
<name>A0AA96DS25_9BACT</name>
<dbReference type="InterPro" id="IPR029063">
    <property type="entry name" value="SAM-dependent_MTases_sf"/>
</dbReference>
<sequence length="213" mass="24821">MKKEAEQIFTNIYKNNGFNGKESISGPGSDTYQTRIIIKEIPLLFKDYNISTMLDIPCGDFYWMKEVDLKDIEYIGADIVDELIKKNNKEYHKNNLQFKKLDLLKDSLPNVDLIFTRDCLVHLSFEDIFNALTNICNSNSKYLLSTTFTERTNNNDIKTGKWRTLNLEVEPFFLPKPIKIINEGCTENEGIYSDKSLGFWKISDIRKSLKFQM</sequence>
<dbReference type="AlphaFoldDB" id="A0AA96DS25"/>
<dbReference type="SUPFAM" id="SSF53335">
    <property type="entry name" value="S-adenosyl-L-methionine-dependent methyltransferases"/>
    <property type="match status" value="1"/>
</dbReference>
<gene>
    <name evidence="1" type="ORF">RMP68_05910</name>
</gene>
<dbReference type="RefSeq" id="WP_390869710.1">
    <property type="nucleotide sequence ID" value="NZ_CP128652.1"/>
</dbReference>
<dbReference type="GO" id="GO:0008168">
    <property type="term" value="F:methyltransferase activity"/>
    <property type="evidence" value="ECO:0007669"/>
    <property type="project" value="UniProtKB-KW"/>
</dbReference>
<keyword evidence="1" id="KW-0808">Transferase</keyword>
<dbReference type="EMBL" id="CP134856">
    <property type="protein sequence ID" value="WNL33059.1"/>
    <property type="molecule type" value="Genomic_DNA"/>
</dbReference>
<dbReference type="EC" id="2.1.-.-" evidence="1"/>
<dbReference type="Gene3D" id="3.40.50.150">
    <property type="entry name" value="Vaccinia Virus protein VP39"/>
    <property type="match status" value="1"/>
</dbReference>
<evidence type="ECO:0000313" key="1">
    <source>
        <dbReference type="EMBL" id="WNL33059.1"/>
    </source>
</evidence>
<protein>
    <submittedName>
        <fullName evidence="1">Class I SAM-dependent methyltransferase</fullName>
        <ecNumber evidence="1">2.1.-.-</ecNumber>
    </submittedName>
</protein>
<accession>A0AA96DS25</accession>
<keyword evidence="1" id="KW-0489">Methyltransferase</keyword>
<dbReference type="Proteomes" id="UP001305220">
    <property type="component" value="Chromosome"/>
</dbReference>
<reference evidence="1" key="1">
    <citation type="submission" date="2023-09" db="EMBL/GenBank/DDBJ databases">
        <title>Arcobacter tbilisiensis sp. nov. isolated from chicken meat in Tbilisi, Georgia.</title>
        <authorList>
            <person name="Matthias R."/>
            <person name="Zautner A.E."/>
        </authorList>
    </citation>
    <scope>NUCLEOTIDE SEQUENCE</scope>
    <source>
        <strain evidence="1">LEO 62</strain>
    </source>
</reference>
<organism evidence="1">
    <name type="scientific">Arcobacter cryaerophilus gv. pseudocryaerophilus</name>
    <dbReference type="NCBI Taxonomy" id="2933791"/>
    <lineage>
        <taxon>Bacteria</taxon>
        <taxon>Pseudomonadati</taxon>
        <taxon>Campylobacterota</taxon>
        <taxon>Epsilonproteobacteria</taxon>
        <taxon>Campylobacterales</taxon>
        <taxon>Arcobacteraceae</taxon>
        <taxon>Aliarcobacter</taxon>
    </lineage>
</organism>